<name>A0ABX7NRU1_9BACT</name>
<evidence type="ECO:0000256" key="1">
    <source>
        <dbReference type="ARBA" id="ARBA00022729"/>
    </source>
</evidence>
<dbReference type="InterPro" id="IPR013517">
    <property type="entry name" value="FG-GAP"/>
</dbReference>
<sequence length="535" mass="57812">MLSGPLLTSGCAAEEQDPAPVEQERSVATDARELYVDTTSLWSSPRISVCWENPTAANATERAWTQSAAEGTWGSVSAVDFVGWGTCTSTSRGIRIQIADEGPHVKQLGSRLDGYVNGMVLNFTFANWGQSCQSQREYCIRAGAVHEFGHALGFAHEQNRPDRPSTCTEPAQGSNGNLMIGAWDLQSVMNYCNPNWNGNGQLSATDIAGVVQLYRDVPRTQQFGYDQSWRVELHPRIAADVNADHRADIIGFANDGVVVSLSTGTGFTPAQLWLANFGYNQNWRVELHPRTAADVNGDVGADIVGFANDGVVVSLSTGTGFAPPQLWLANFGYNQNWRVELHPRTLADVNGDGRADVVGFANDGVVVSLSTGTGFAPPQLWLANFGYNQTWRVELHPRTLADVNGDGRADVIGFGHAGVYVALSTGTSFGPAQLWLADFGYNQTWRVEFHERTAADVNGDGRADIVGFAHGGVYVALSTGTSFAPAQYWLTSYGYNTTSGSWRVEQHPRTLGDVDRNGRADVIGFGNAGVHVQPF</sequence>
<dbReference type="Gene3D" id="2.130.10.130">
    <property type="entry name" value="Integrin alpha, N-terminal"/>
    <property type="match status" value="1"/>
</dbReference>
<feature type="domain" description="Peptidase metallopeptidase" evidence="3">
    <location>
        <begin position="38"/>
        <end position="187"/>
    </location>
</feature>
<evidence type="ECO:0000256" key="2">
    <source>
        <dbReference type="SAM" id="MobiDB-lite"/>
    </source>
</evidence>
<dbReference type="Proteomes" id="UP000662747">
    <property type="component" value="Chromosome"/>
</dbReference>
<accession>A0ABX7NRU1</accession>
<dbReference type="RefSeq" id="WP_206721697.1">
    <property type="nucleotide sequence ID" value="NZ_CP071090.1"/>
</dbReference>
<dbReference type="SUPFAM" id="SSF69318">
    <property type="entry name" value="Integrin alpha N-terminal domain"/>
    <property type="match status" value="1"/>
</dbReference>
<dbReference type="Pfam" id="PF13517">
    <property type="entry name" value="FG-GAP_3"/>
    <property type="match status" value="2"/>
</dbReference>
<dbReference type="Gene3D" id="3.40.390.10">
    <property type="entry name" value="Collagenase (Catalytic Domain)"/>
    <property type="match status" value="1"/>
</dbReference>
<dbReference type="Pfam" id="PF01400">
    <property type="entry name" value="Astacin"/>
    <property type="match status" value="1"/>
</dbReference>
<reference evidence="4 5" key="1">
    <citation type="submission" date="2021-02" db="EMBL/GenBank/DDBJ databases">
        <title>De Novo genome assembly of isolated myxobacteria.</title>
        <authorList>
            <person name="Stevens D.C."/>
        </authorList>
    </citation>
    <scope>NUCLEOTIDE SEQUENCE [LARGE SCALE GENOMIC DNA]</scope>
    <source>
        <strain evidence="5">SCPEA02</strain>
    </source>
</reference>
<dbReference type="InterPro" id="IPR024079">
    <property type="entry name" value="MetalloPept_cat_dom_sf"/>
</dbReference>
<keyword evidence="5" id="KW-1185">Reference proteome</keyword>
<feature type="region of interest" description="Disordered" evidence="2">
    <location>
        <begin position="1"/>
        <end position="26"/>
    </location>
</feature>
<dbReference type="SMART" id="SM00235">
    <property type="entry name" value="ZnMc"/>
    <property type="match status" value="1"/>
</dbReference>
<dbReference type="InterPro" id="IPR001506">
    <property type="entry name" value="Peptidase_M12A"/>
</dbReference>
<proteinExistence type="predicted"/>
<protein>
    <submittedName>
        <fullName evidence="4">VCBS repeat-containing protein</fullName>
    </submittedName>
</protein>
<organism evidence="4 5">
    <name type="scientific">Pyxidicoccus parkwayensis</name>
    <dbReference type="NCBI Taxonomy" id="2813578"/>
    <lineage>
        <taxon>Bacteria</taxon>
        <taxon>Pseudomonadati</taxon>
        <taxon>Myxococcota</taxon>
        <taxon>Myxococcia</taxon>
        <taxon>Myxococcales</taxon>
        <taxon>Cystobacterineae</taxon>
        <taxon>Myxococcaceae</taxon>
        <taxon>Pyxidicoccus</taxon>
    </lineage>
</organism>
<evidence type="ECO:0000313" key="5">
    <source>
        <dbReference type="Proteomes" id="UP000662747"/>
    </source>
</evidence>
<evidence type="ECO:0000313" key="4">
    <source>
        <dbReference type="EMBL" id="QSQ20116.1"/>
    </source>
</evidence>
<gene>
    <name evidence="4" type="ORF">JY651_33260</name>
</gene>
<dbReference type="PANTHER" id="PTHR46580">
    <property type="entry name" value="SENSOR KINASE-RELATED"/>
    <property type="match status" value="1"/>
</dbReference>
<dbReference type="InterPro" id="IPR028994">
    <property type="entry name" value="Integrin_alpha_N"/>
</dbReference>
<dbReference type="EMBL" id="CP071090">
    <property type="protein sequence ID" value="QSQ20116.1"/>
    <property type="molecule type" value="Genomic_DNA"/>
</dbReference>
<keyword evidence="1" id="KW-0732">Signal</keyword>
<dbReference type="SUPFAM" id="SSF55486">
    <property type="entry name" value="Metalloproteases ('zincins'), catalytic domain"/>
    <property type="match status" value="1"/>
</dbReference>
<dbReference type="InterPro" id="IPR006026">
    <property type="entry name" value="Peptidase_Metallo"/>
</dbReference>
<evidence type="ECO:0000259" key="3">
    <source>
        <dbReference type="SMART" id="SM00235"/>
    </source>
</evidence>